<feature type="domain" description="GmrSD restriction endonucleases C-terminal" evidence="3">
    <location>
        <begin position="398"/>
        <end position="536"/>
    </location>
</feature>
<proteinExistence type="predicted"/>
<gene>
    <name evidence="4" type="ORF">CCYN2B_140016</name>
</gene>
<evidence type="ECO:0000313" key="4">
    <source>
        <dbReference type="EMBL" id="CEN33051.1"/>
    </source>
</evidence>
<dbReference type="Pfam" id="PF07510">
    <property type="entry name" value="GmrSD_C"/>
    <property type="match status" value="1"/>
</dbReference>
<dbReference type="RefSeq" id="WP_041990558.1">
    <property type="nucleotide sequence ID" value="NZ_CDOD01000006.1"/>
</dbReference>
<evidence type="ECO:0008006" key="6">
    <source>
        <dbReference type="Google" id="ProtNLM"/>
    </source>
</evidence>
<dbReference type="InterPro" id="IPR004919">
    <property type="entry name" value="GmrSD_N"/>
</dbReference>
<dbReference type="Pfam" id="PF03235">
    <property type="entry name" value="GmrSD_N"/>
    <property type="match status" value="1"/>
</dbReference>
<evidence type="ECO:0000259" key="3">
    <source>
        <dbReference type="Pfam" id="PF07510"/>
    </source>
</evidence>
<reference evidence="5" key="1">
    <citation type="submission" date="2015-01" db="EMBL/GenBank/DDBJ databases">
        <authorList>
            <person name="MANFREDI Pablo"/>
        </authorList>
    </citation>
    <scope>NUCLEOTIDE SEQUENCE [LARGE SCALE GENOMIC DNA]</scope>
    <source>
        <strain evidence="5">Ccyn2B</strain>
    </source>
</reference>
<dbReference type="Proteomes" id="UP000038055">
    <property type="component" value="Unassembled WGS sequence"/>
</dbReference>
<dbReference type="PANTHER" id="PTHR35149:SF2">
    <property type="entry name" value="DUF262 DOMAIN-CONTAINING PROTEIN"/>
    <property type="match status" value="1"/>
</dbReference>
<name>A0A0B7H0I0_9FLAO</name>
<feature type="domain" description="GmrSD restriction endonucleases N-terminal" evidence="2">
    <location>
        <begin position="9"/>
        <end position="214"/>
    </location>
</feature>
<evidence type="ECO:0000259" key="2">
    <source>
        <dbReference type="Pfam" id="PF03235"/>
    </source>
</evidence>
<evidence type="ECO:0000256" key="1">
    <source>
        <dbReference type="SAM" id="Coils"/>
    </source>
</evidence>
<dbReference type="AlphaFoldDB" id="A0A0B7H0I0"/>
<dbReference type="InterPro" id="IPR011089">
    <property type="entry name" value="GmrSD_C"/>
</dbReference>
<organism evidence="4 5">
    <name type="scientific">Capnocytophaga cynodegmi</name>
    <dbReference type="NCBI Taxonomy" id="28189"/>
    <lineage>
        <taxon>Bacteria</taxon>
        <taxon>Pseudomonadati</taxon>
        <taxon>Bacteroidota</taxon>
        <taxon>Flavobacteriia</taxon>
        <taxon>Flavobacteriales</taxon>
        <taxon>Flavobacteriaceae</taxon>
        <taxon>Capnocytophaga</taxon>
    </lineage>
</organism>
<feature type="coiled-coil region" evidence="1">
    <location>
        <begin position="365"/>
        <end position="392"/>
    </location>
</feature>
<sequence>MDFNNKTIFELFDGSQKQFIIPVYQRAYSWEKEQLSAFLNDLLEQIEGDNNYFYGNILLETIEKGKKYEIIDGQQRLTTLSLFIRAIINVLRNRETDIDLEEKEKTYIKYGGTIKLRPVEYDRAFYDTIIVENKNKCNILSPSQERIFEAKKYFQTELEKLDTELIHEILNKVENTELASIELTGKKDAALMFELQNNRGKDLTNMEKIKSYFMYQMYVYSDKEQVETNIEYIADIFKSIYQVINDIKILNEDSVLIYHNNAYINGYYYRTLDDVKEKFKKQKDKVKWIKEYVNELLLSFTNIKKFNQLDNDYSQRLNSIGIPAYAWAFIIRGYKYNEAGLLELLQTLEKVIFRAKLINSRANIQERLNAILSNFEGDVSQLNKEIKDKLNSEWYWSDANMKEYLDSRNFYGNRILNYLLWQYESYIQGKGYKIHNIELEKEQIEHISPQRPEEGKLATGYDKYDEEFEKSYLHCLGNLMLISGSHNASIGNKSFKQKLNSYKQNPLLNQQAEIKDFCEEEKWGKEEINKRHKKILDFCMERWKF</sequence>
<keyword evidence="5" id="KW-1185">Reference proteome</keyword>
<dbReference type="EMBL" id="CDOD01000006">
    <property type="protein sequence ID" value="CEN33051.1"/>
    <property type="molecule type" value="Genomic_DNA"/>
</dbReference>
<accession>A0A0B7H0I0</accession>
<keyword evidence="1" id="KW-0175">Coiled coil</keyword>
<dbReference type="PANTHER" id="PTHR35149">
    <property type="entry name" value="SLL5132 PROTEIN"/>
    <property type="match status" value="1"/>
</dbReference>
<evidence type="ECO:0000313" key="5">
    <source>
        <dbReference type="Proteomes" id="UP000038055"/>
    </source>
</evidence>
<protein>
    <recommendedName>
        <fullName evidence="6">DUF262 domain-containing protein</fullName>
    </recommendedName>
</protein>